<evidence type="ECO:0000256" key="8">
    <source>
        <dbReference type="ARBA" id="ARBA00022824"/>
    </source>
</evidence>
<feature type="transmembrane region" description="Helical" evidence="13">
    <location>
        <begin position="267"/>
        <end position="286"/>
    </location>
</feature>
<dbReference type="AlphaFoldDB" id="A0A1B6HQE1"/>
<feature type="transmembrane region" description="Helical" evidence="13">
    <location>
        <begin position="298"/>
        <end position="322"/>
    </location>
</feature>
<evidence type="ECO:0000313" key="15">
    <source>
        <dbReference type="EMBL" id="JAS76892.1"/>
    </source>
</evidence>
<comment type="function">
    <text evidence="11 13">Catalytic subunit of the glycosylphosphatidylinositol-mannosyltransferase I complex which catalyzes the transfer of the first mannose, via an alpha-1,4 bond from a dolichol-phosphate-mannose (Dol-P-Man) to the glucosaminyl acyl phosphatidylinositol (GlcN-(acyl)PI) intermediate to generate alpha-D-Man-(1-&gt;4)-alpha-D-GlcN-(1-&gt;6)-(1-radyl,2-acyl-sn-glycero-3-phospho)-2-acyl-inositol and participates in the sixth step of the glycosylphosphatidylinositol-anchor biosynthesis.</text>
</comment>
<gene>
    <name evidence="15" type="ORF">g.35228</name>
</gene>
<evidence type="ECO:0000256" key="7">
    <source>
        <dbReference type="ARBA" id="ARBA00022692"/>
    </source>
</evidence>
<dbReference type="GO" id="GO:0004376">
    <property type="term" value="F:GPI mannosyltransferase activity"/>
    <property type="evidence" value="ECO:0007669"/>
    <property type="project" value="InterPro"/>
</dbReference>
<dbReference type="GO" id="GO:0005789">
    <property type="term" value="C:endoplasmic reticulum membrane"/>
    <property type="evidence" value="ECO:0007669"/>
    <property type="project" value="UniProtKB-SubCell"/>
</dbReference>
<comment type="subcellular location">
    <subcellularLocation>
        <location evidence="1 13">Endoplasmic reticulum membrane</location>
        <topology evidence="1 13">Multi-pass membrane protein</topology>
    </subcellularLocation>
</comment>
<evidence type="ECO:0000256" key="1">
    <source>
        <dbReference type="ARBA" id="ARBA00004477"/>
    </source>
</evidence>
<sequence length="395" mass="45425">MLAHLGIALTARLLLISYAEIQDKVSEVQYTDIDYRVFTDAARHVMKSGSPYERYTYRYSPLIAYLLIPNLVFHPAWGKFVFSVLDIVVAVLIKQIVKLHYKSVTESCAEKCALVWLYNPLAIVISTRGNGDSLAAVLVVLTLLLLKKENYLLAGAVHGLAIHTRLYPIAFSLAMYMSIPLLSSEKNRSGLWRIFSYFMPNYNRVKLVVGCLLTLSSLTYVFYKLYGYQYVDESVLFHLRRHDIRHNFSVYFYHQYLSTATSMYQRLLTVTPQLALLLTLSLLYGSPRDLLFCTMCQAVVLVAYNSVLTCQYFVWFLSLLPLCLPDLKLSRPQCVTLGCLWLVAQLAWLLPAYWLEFRGRNTFLYVWLQGIAFFCANMAVLARLIRAYRPRAKLQ</sequence>
<feature type="transmembrane region" description="Helical" evidence="13">
    <location>
        <begin position="204"/>
        <end position="223"/>
    </location>
</feature>
<dbReference type="UniPathway" id="UPA00196"/>
<protein>
    <recommendedName>
        <fullName evidence="12 13">GPI alpha-1,4-mannosyltransferase I, catalytic subunit</fullName>
        <ecNumber evidence="13">2.4.1.-</ecNumber>
    </recommendedName>
    <alternativeName>
        <fullName evidence="13">GPI mannosyltransferase I</fullName>
    </alternativeName>
</protein>
<evidence type="ECO:0000256" key="4">
    <source>
        <dbReference type="ARBA" id="ARBA00022502"/>
    </source>
</evidence>
<evidence type="ECO:0000256" key="13">
    <source>
        <dbReference type="RuleBase" id="RU365064"/>
    </source>
</evidence>
<keyword evidence="9 13" id="KW-1133">Transmembrane helix</keyword>
<feature type="chain" id="PRO_5008584565" description="GPI alpha-1,4-mannosyltransferase I, catalytic subunit" evidence="14">
    <location>
        <begin position="20"/>
        <end position="395"/>
    </location>
</feature>
<reference evidence="15" key="1">
    <citation type="submission" date="2015-11" db="EMBL/GenBank/DDBJ databases">
        <title>De novo transcriptome assembly of four potential Pierce s Disease insect vectors from Arizona vineyards.</title>
        <authorList>
            <person name="Tassone E.E."/>
        </authorList>
    </citation>
    <scope>NUCLEOTIDE SEQUENCE</scope>
</reference>
<feature type="transmembrane region" description="Helical" evidence="13">
    <location>
        <begin position="121"/>
        <end position="146"/>
    </location>
</feature>
<comment type="pathway">
    <text evidence="2 13">Glycolipid biosynthesis; glycosylphosphatidylinositol-anchor biosynthesis.</text>
</comment>
<keyword evidence="6 13" id="KW-0808">Transferase</keyword>
<dbReference type="GO" id="GO:1990529">
    <property type="term" value="C:glycosylphosphatidylinositol-mannosyltransferase I complex"/>
    <property type="evidence" value="ECO:0007669"/>
    <property type="project" value="TreeGrafter"/>
</dbReference>
<keyword evidence="5 13" id="KW-0328">Glycosyltransferase</keyword>
<dbReference type="Pfam" id="PF05007">
    <property type="entry name" value="Mannosyl_trans"/>
    <property type="match status" value="1"/>
</dbReference>
<dbReference type="GO" id="GO:0006506">
    <property type="term" value="P:GPI anchor biosynthetic process"/>
    <property type="evidence" value="ECO:0007669"/>
    <property type="project" value="UniProtKB-UniPathway"/>
</dbReference>
<keyword evidence="10 13" id="KW-0472">Membrane</keyword>
<feature type="transmembrane region" description="Helical" evidence="13">
    <location>
        <begin position="80"/>
        <end position="101"/>
    </location>
</feature>
<feature type="transmembrane region" description="Helical" evidence="13">
    <location>
        <begin position="166"/>
        <end position="184"/>
    </location>
</feature>
<evidence type="ECO:0000256" key="11">
    <source>
        <dbReference type="ARBA" id="ARBA00093408"/>
    </source>
</evidence>
<dbReference type="InterPro" id="IPR007704">
    <property type="entry name" value="PIG-M"/>
</dbReference>
<evidence type="ECO:0000256" key="9">
    <source>
        <dbReference type="ARBA" id="ARBA00022989"/>
    </source>
</evidence>
<feature type="transmembrane region" description="Helical" evidence="13">
    <location>
        <begin position="366"/>
        <end position="385"/>
    </location>
</feature>
<name>A0A1B6HQE1_9HEMI</name>
<organism evidence="15">
    <name type="scientific">Homalodisca liturata</name>
    <dbReference type="NCBI Taxonomy" id="320908"/>
    <lineage>
        <taxon>Eukaryota</taxon>
        <taxon>Metazoa</taxon>
        <taxon>Ecdysozoa</taxon>
        <taxon>Arthropoda</taxon>
        <taxon>Hexapoda</taxon>
        <taxon>Insecta</taxon>
        <taxon>Pterygota</taxon>
        <taxon>Neoptera</taxon>
        <taxon>Paraneoptera</taxon>
        <taxon>Hemiptera</taxon>
        <taxon>Auchenorrhyncha</taxon>
        <taxon>Membracoidea</taxon>
        <taxon>Cicadellidae</taxon>
        <taxon>Cicadellinae</taxon>
        <taxon>Proconiini</taxon>
        <taxon>Homalodisca</taxon>
    </lineage>
</organism>
<keyword evidence="14" id="KW-0732">Signal</keyword>
<dbReference type="EC" id="2.4.1.-" evidence="13"/>
<evidence type="ECO:0000256" key="3">
    <source>
        <dbReference type="ARBA" id="ARBA00011071"/>
    </source>
</evidence>
<evidence type="ECO:0000256" key="14">
    <source>
        <dbReference type="SAM" id="SignalP"/>
    </source>
</evidence>
<keyword evidence="8 13" id="KW-0256">Endoplasmic reticulum</keyword>
<comment type="similarity">
    <text evidence="3 13">Belongs to the PIGM family.</text>
</comment>
<feature type="signal peptide" evidence="14">
    <location>
        <begin position="1"/>
        <end position="19"/>
    </location>
</feature>
<evidence type="ECO:0000256" key="5">
    <source>
        <dbReference type="ARBA" id="ARBA00022676"/>
    </source>
</evidence>
<evidence type="ECO:0000256" key="2">
    <source>
        <dbReference type="ARBA" id="ARBA00004687"/>
    </source>
</evidence>
<dbReference type="PANTHER" id="PTHR12886:SF0">
    <property type="entry name" value="GPI MANNOSYLTRANSFERASE 1"/>
    <property type="match status" value="1"/>
</dbReference>
<evidence type="ECO:0000256" key="10">
    <source>
        <dbReference type="ARBA" id="ARBA00023136"/>
    </source>
</evidence>
<evidence type="ECO:0000256" key="12">
    <source>
        <dbReference type="ARBA" id="ARBA00093608"/>
    </source>
</evidence>
<dbReference type="GO" id="GO:0051751">
    <property type="term" value="F:alpha-1,4-mannosyltransferase activity"/>
    <property type="evidence" value="ECO:0007669"/>
    <property type="project" value="InterPro"/>
</dbReference>
<accession>A0A1B6HQE1</accession>
<evidence type="ECO:0000256" key="6">
    <source>
        <dbReference type="ARBA" id="ARBA00022679"/>
    </source>
</evidence>
<proteinExistence type="inferred from homology"/>
<keyword evidence="7 13" id="KW-0812">Transmembrane</keyword>
<dbReference type="EMBL" id="GECU01030814">
    <property type="protein sequence ID" value="JAS76892.1"/>
    <property type="molecule type" value="Transcribed_RNA"/>
</dbReference>
<dbReference type="PANTHER" id="PTHR12886">
    <property type="entry name" value="PIG-M MANNOSYLTRANSFERASE"/>
    <property type="match status" value="1"/>
</dbReference>
<keyword evidence="4 13" id="KW-0337">GPI-anchor biosynthesis</keyword>